<name>A0ACC0G6F0_9ERIC</name>
<keyword evidence="1" id="KW-0647">Proteasome</keyword>
<organism evidence="1 2">
    <name type="scientific">Camellia lanceoleosa</name>
    <dbReference type="NCBI Taxonomy" id="1840588"/>
    <lineage>
        <taxon>Eukaryota</taxon>
        <taxon>Viridiplantae</taxon>
        <taxon>Streptophyta</taxon>
        <taxon>Embryophyta</taxon>
        <taxon>Tracheophyta</taxon>
        <taxon>Spermatophyta</taxon>
        <taxon>Magnoliopsida</taxon>
        <taxon>eudicotyledons</taxon>
        <taxon>Gunneridae</taxon>
        <taxon>Pentapetalae</taxon>
        <taxon>asterids</taxon>
        <taxon>Ericales</taxon>
        <taxon>Theaceae</taxon>
        <taxon>Camellia</taxon>
    </lineage>
</organism>
<evidence type="ECO:0000313" key="1">
    <source>
        <dbReference type="EMBL" id="KAI7995226.1"/>
    </source>
</evidence>
<gene>
    <name evidence="1" type="ORF">LOK49_LG11G01051</name>
</gene>
<protein>
    <submittedName>
        <fullName evidence="1">26S proteasome non-ATPase regulatory subunit 10</fullName>
    </submittedName>
</protein>
<sequence>MTDKMILVDIKQFWQNYVKRKPNAKGIRNVPFPYYEDWVILFGKDRATGVLVEGPADMVDVLEKEDQTYTPIVDLLDCSLLASRIPCNQGGSGTTSKKRAREAEGIEKGLVDKAVEFGSFFEKTNTTMEEIAHRIGYAHDLSQARKLVNGELVKLPLNTNDKLRAATLIMKDAERVDLFFSLPEEDKMEWVVKILSAIDPSVTGADVNLKNDGSRTALHYATSKGWLKIAEILLSHGAKINLKDKASSTGNSELCELLIEEGAEVDTTDKPCQTPLMSAVIYINKEKETQLGLATQSAHPDIFSLLIVASESLLLIRHGANVDVEDKEGYTVLGPASVDLTPILIDAAKAMLEE</sequence>
<comment type="caution">
    <text evidence="1">The sequence shown here is derived from an EMBL/GenBank/DDBJ whole genome shotgun (WGS) entry which is preliminary data.</text>
</comment>
<keyword evidence="2" id="KW-1185">Reference proteome</keyword>
<dbReference type="Proteomes" id="UP001060215">
    <property type="component" value="Chromosome 12"/>
</dbReference>
<accession>A0ACC0G6F0</accession>
<proteinExistence type="predicted"/>
<evidence type="ECO:0000313" key="2">
    <source>
        <dbReference type="Proteomes" id="UP001060215"/>
    </source>
</evidence>
<dbReference type="EMBL" id="CM045769">
    <property type="protein sequence ID" value="KAI7995226.1"/>
    <property type="molecule type" value="Genomic_DNA"/>
</dbReference>
<reference evidence="1 2" key="1">
    <citation type="journal article" date="2022" name="Plant J.">
        <title>Chromosome-level genome of Camellia lanceoleosa provides a valuable resource for understanding genome evolution and self-incompatibility.</title>
        <authorList>
            <person name="Gong W."/>
            <person name="Xiao S."/>
            <person name="Wang L."/>
            <person name="Liao Z."/>
            <person name="Chang Y."/>
            <person name="Mo W."/>
            <person name="Hu G."/>
            <person name="Li W."/>
            <person name="Zhao G."/>
            <person name="Zhu H."/>
            <person name="Hu X."/>
            <person name="Ji K."/>
            <person name="Xiang X."/>
            <person name="Song Q."/>
            <person name="Yuan D."/>
            <person name="Jin S."/>
            <person name="Zhang L."/>
        </authorList>
    </citation>
    <scope>NUCLEOTIDE SEQUENCE [LARGE SCALE GENOMIC DNA]</scope>
    <source>
        <strain evidence="1">SQ_2022a</strain>
    </source>
</reference>